<evidence type="ECO:0000313" key="13">
    <source>
        <dbReference type="Proteomes" id="UP001169760"/>
    </source>
</evidence>
<evidence type="ECO:0000256" key="4">
    <source>
        <dbReference type="ARBA" id="ARBA00022475"/>
    </source>
</evidence>
<dbReference type="GO" id="GO:0005886">
    <property type="term" value="C:plasma membrane"/>
    <property type="evidence" value="ECO:0007669"/>
    <property type="project" value="UniProtKB-SubCell"/>
</dbReference>
<dbReference type="SUPFAM" id="SSF48452">
    <property type="entry name" value="TPR-like"/>
    <property type="match status" value="2"/>
</dbReference>
<evidence type="ECO:0000259" key="11">
    <source>
        <dbReference type="Pfam" id="PF07219"/>
    </source>
</evidence>
<dbReference type="SMART" id="SM00028">
    <property type="entry name" value="TPR"/>
    <property type="match status" value="4"/>
</dbReference>
<comment type="caution">
    <text evidence="12">The sequence shown here is derived from an EMBL/GenBank/DDBJ whole genome shotgun (WGS) entry which is preliminary data.</text>
</comment>
<keyword evidence="7 10" id="KW-1133">Transmembrane helix</keyword>
<evidence type="ECO:0000256" key="9">
    <source>
        <dbReference type="ARBA" id="ARBA00023244"/>
    </source>
</evidence>
<comment type="pathway">
    <text evidence="3">Porphyrin-containing compound metabolism; protoheme biosynthesis.</text>
</comment>
<evidence type="ECO:0000256" key="2">
    <source>
        <dbReference type="ARBA" id="ARBA00004429"/>
    </source>
</evidence>
<dbReference type="GO" id="GO:0006779">
    <property type="term" value="P:porphyrin-containing compound biosynthetic process"/>
    <property type="evidence" value="ECO:0007669"/>
    <property type="project" value="UniProtKB-KW"/>
</dbReference>
<keyword evidence="5" id="KW-0997">Cell inner membrane</keyword>
<feature type="transmembrane region" description="Helical" evidence="10">
    <location>
        <begin position="43"/>
        <end position="63"/>
    </location>
</feature>
<dbReference type="NCBIfam" id="TIGR00540">
    <property type="entry name" value="TPR_hemY_coli"/>
    <property type="match status" value="1"/>
</dbReference>
<evidence type="ECO:0000256" key="5">
    <source>
        <dbReference type="ARBA" id="ARBA00022519"/>
    </source>
</evidence>
<dbReference type="EMBL" id="JAUOPB010000010">
    <property type="protein sequence ID" value="MDO6423529.1"/>
    <property type="molecule type" value="Genomic_DNA"/>
</dbReference>
<dbReference type="InterPro" id="IPR011990">
    <property type="entry name" value="TPR-like_helical_dom_sf"/>
</dbReference>
<dbReference type="Gene3D" id="1.25.40.10">
    <property type="entry name" value="Tetratricopeptide repeat domain"/>
    <property type="match status" value="2"/>
</dbReference>
<dbReference type="GO" id="GO:0042168">
    <property type="term" value="P:heme metabolic process"/>
    <property type="evidence" value="ECO:0007669"/>
    <property type="project" value="InterPro"/>
</dbReference>
<proteinExistence type="predicted"/>
<dbReference type="AlphaFoldDB" id="A0AAW7XB02"/>
<sequence length="403" mass="45937">MMRALIYCLILLCLGASLTYLVQHDTGYILISYGDTSVEMRFWFGVFTFSIGLLLLWWCFGLIRRGLTAFGVSRSWWSESKQKRAERHTQRGLINFVEGNWRAAKKDLVGAAKLSDKPLVHYLAAARSAYELGEKEETRFLIQQAEKHAPENDLAVAISQARILLMEKQLEQCLAVLTRARANHGEHPVVLELLCRTTIQLRDWTSLVELLPLLAKYKVYDAEELAQLKLNAYLSRLQHLAATAKKEGDHVLIRDLHAFWDAAPKELKANEKLLFCYAHELIKAKLYDEAESILRAKLKKAWHPELVNLYGRSRTVKSKDQLTHAESWLKTHPEDAVLHLALGRIAIRNKLWGKARGYLEQSIKLRETPQAYAELAEVFATLGETKLSIDCYKRGLLLSAGDS</sequence>
<accession>A0AAW7XB02</accession>
<comment type="function">
    <text evidence="1">Involved in a late step of protoheme IX synthesis.</text>
</comment>
<keyword evidence="6 10" id="KW-0812">Transmembrane</keyword>
<reference evidence="12" key="1">
    <citation type="submission" date="2023-07" db="EMBL/GenBank/DDBJ databases">
        <title>Genome content predicts the carbon catabolic preferences of heterotrophic bacteria.</title>
        <authorList>
            <person name="Gralka M."/>
        </authorList>
    </citation>
    <scope>NUCLEOTIDE SEQUENCE</scope>
    <source>
        <strain evidence="12">I3M17_2</strain>
    </source>
</reference>
<evidence type="ECO:0000256" key="7">
    <source>
        <dbReference type="ARBA" id="ARBA00022989"/>
    </source>
</evidence>
<keyword evidence="9" id="KW-0627">Porphyrin biosynthesis</keyword>
<organism evidence="12 13">
    <name type="scientific">Saccharophagus degradans</name>
    <dbReference type="NCBI Taxonomy" id="86304"/>
    <lineage>
        <taxon>Bacteria</taxon>
        <taxon>Pseudomonadati</taxon>
        <taxon>Pseudomonadota</taxon>
        <taxon>Gammaproteobacteria</taxon>
        <taxon>Cellvibrionales</taxon>
        <taxon>Cellvibrionaceae</taxon>
        <taxon>Saccharophagus</taxon>
    </lineage>
</organism>
<dbReference type="InterPro" id="IPR005254">
    <property type="entry name" value="Heme_biosyn_assoc_TPR_pro"/>
</dbReference>
<dbReference type="RefSeq" id="WP_303493179.1">
    <property type="nucleotide sequence ID" value="NZ_JAUOPB010000010.1"/>
</dbReference>
<dbReference type="Pfam" id="PF07219">
    <property type="entry name" value="HemY_N"/>
    <property type="match status" value="1"/>
</dbReference>
<evidence type="ECO:0000256" key="6">
    <source>
        <dbReference type="ARBA" id="ARBA00022692"/>
    </source>
</evidence>
<evidence type="ECO:0000256" key="10">
    <source>
        <dbReference type="SAM" id="Phobius"/>
    </source>
</evidence>
<evidence type="ECO:0000313" key="12">
    <source>
        <dbReference type="EMBL" id="MDO6423529.1"/>
    </source>
</evidence>
<evidence type="ECO:0000256" key="1">
    <source>
        <dbReference type="ARBA" id="ARBA00002962"/>
    </source>
</evidence>
<dbReference type="Proteomes" id="UP001169760">
    <property type="component" value="Unassembled WGS sequence"/>
</dbReference>
<name>A0AAW7XB02_9GAMM</name>
<dbReference type="InterPro" id="IPR010817">
    <property type="entry name" value="HemY_N"/>
</dbReference>
<feature type="domain" description="HemY N-terminal" evidence="11">
    <location>
        <begin position="27"/>
        <end position="133"/>
    </location>
</feature>
<keyword evidence="8 10" id="KW-0472">Membrane</keyword>
<evidence type="ECO:0000256" key="3">
    <source>
        <dbReference type="ARBA" id="ARBA00004744"/>
    </source>
</evidence>
<keyword evidence="4" id="KW-1003">Cell membrane</keyword>
<gene>
    <name evidence="12" type="ORF">Q4521_13695</name>
</gene>
<comment type="subcellular location">
    <subcellularLocation>
        <location evidence="2">Cell inner membrane</location>
        <topology evidence="2">Multi-pass membrane protein</topology>
    </subcellularLocation>
</comment>
<dbReference type="InterPro" id="IPR019734">
    <property type="entry name" value="TPR_rpt"/>
</dbReference>
<evidence type="ECO:0000256" key="8">
    <source>
        <dbReference type="ARBA" id="ARBA00023136"/>
    </source>
</evidence>
<protein>
    <submittedName>
        <fullName evidence="12">Heme biosynthesis HemY N-terminal domain-containing protein</fullName>
    </submittedName>
</protein>